<dbReference type="InterPro" id="IPR029044">
    <property type="entry name" value="Nucleotide-diphossugar_trans"/>
</dbReference>
<feature type="domain" description="Glycosyltransferase 2-like" evidence="1">
    <location>
        <begin position="10"/>
        <end position="103"/>
    </location>
</feature>
<dbReference type="PANTHER" id="PTHR43685">
    <property type="entry name" value="GLYCOSYLTRANSFERASE"/>
    <property type="match status" value="1"/>
</dbReference>
<dbReference type="Gene3D" id="3.90.550.10">
    <property type="entry name" value="Spore Coat Polysaccharide Biosynthesis Protein SpsA, Chain A"/>
    <property type="match status" value="1"/>
</dbReference>
<dbReference type="RefSeq" id="WP_168239468.1">
    <property type="nucleotide sequence ID" value="NZ_CP050995.1"/>
</dbReference>
<protein>
    <submittedName>
        <fullName evidence="2">Glycosyltransferase family 2 protein</fullName>
    </submittedName>
</protein>
<dbReference type="Proteomes" id="UP000501570">
    <property type="component" value="Chromosome"/>
</dbReference>
<dbReference type="Pfam" id="PF00535">
    <property type="entry name" value="Glycos_transf_2"/>
    <property type="match status" value="1"/>
</dbReference>
<name>A0ABX6KWX2_CHRGL</name>
<accession>A0ABX6KWX2</accession>
<dbReference type="SUPFAM" id="SSF53448">
    <property type="entry name" value="Nucleotide-diphospho-sugar transferases"/>
    <property type="match status" value="1"/>
</dbReference>
<dbReference type="CDD" id="cd00761">
    <property type="entry name" value="Glyco_tranf_GTA_type"/>
    <property type="match status" value="1"/>
</dbReference>
<evidence type="ECO:0000313" key="3">
    <source>
        <dbReference type="Proteomes" id="UP000501570"/>
    </source>
</evidence>
<gene>
    <name evidence="2" type="ORF">FOB44_18870</name>
</gene>
<dbReference type="PANTHER" id="PTHR43685:SF2">
    <property type="entry name" value="GLYCOSYLTRANSFERASE 2-LIKE DOMAIN-CONTAINING PROTEIN"/>
    <property type="match status" value="1"/>
</dbReference>
<dbReference type="EMBL" id="CP050995">
    <property type="protein sequence ID" value="QIY92588.1"/>
    <property type="molecule type" value="Genomic_DNA"/>
</dbReference>
<dbReference type="InterPro" id="IPR001173">
    <property type="entry name" value="Glyco_trans_2-like"/>
</dbReference>
<reference evidence="2 3" key="1">
    <citation type="submission" date="2019-09" db="EMBL/GenBank/DDBJ databases">
        <title>FDA dAtabase for Regulatory Grade micrObial Sequences (FDA-ARGOS): Supporting development and validation of Infectious Disease Dx tests.</title>
        <authorList>
            <person name="Sciortino C."/>
            <person name="Tallon L."/>
            <person name="Sadzewicz L."/>
            <person name="Vavikolanu K."/>
            <person name="Mehta A."/>
            <person name="Aluvathingal J."/>
            <person name="Nadendla S."/>
            <person name="Nandy P."/>
            <person name="Geyer C."/>
            <person name="Yan Y."/>
            <person name="Sichtig H."/>
        </authorList>
    </citation>
    <scope>NUCLEOTIDE SEQUENCE [LARGE SCALE GENOMIC DNA]</scope>
    <source>
        <strain evidence="2 3">FDAARGOS_636</strain>
    </source>
</reference>
<keyword evidence="3" id="KW-1185">Reference proteome</keyword>
<evidence type="ECO:0000259" key="1">
    <source>
        <dbReference type="Pfam" id="PF00535"/>
    </source>
</evidence>
<evidence type="ECO:0000313" key="2">
    <source>
        <dbReference type="EMBL" id="QIY92588.1"/>
    </source>
</evidence>
<sequence length="303" mass="35017">MPEINEVTLSVVIPAFNARDFIDISIESVLRQQVHVDEIIIVDDGSTDDTALYVQDKYPMVKLIQQNNGGVSKARNTGVAHSNSKYVSFLDADDEWRDDTAKTWKRVIKKETGCKFLAANYTIKDWNNKASCFEYDVLIDNPISIYSTNNNLKIWTGAVCIERETLNKLGGFDENLRNGEDIDLWLRLMLSEKKIYYVAEPVAKYNFINDESITSTINKVDFKNREKLIYKYLEEQIILTADEKQEINNYFSNAYNNAFINSLFELDFNRLIKILKLKNKFKLSKPSLISVSNLLFTIIKKKK</sequence>
<proteinExistence type="predicted"/>
<dbReference type="InterPro" id="IPR050834">
    <property type="entry name" value="Glycosyltransf_2"/>
</dbReference>
<organism evidence="2 3">
    <name type="scientific">Chryseobacterium gallinarum</name>
    <dbReference type="NCBI Taxonomy" id="1324352"/>
    <lineage>
        <taxon>Bacteria</taxon>
        <taxon>Pseudomonadati</taxon>
        <taxon>Bacteroidota</taxon>
        <taxon>Flavobacteriia</taxon>
        <taxon>Flavobacteriales</taxon>
        <taxon>Weeksellaceae</taxon>
        <taxon>Chryseobacterium group</taxon>
        <taxon>Chryseobacterium</taxon>
    </lineage>
</organism>